<protein>
    <recommendedName>
        <fullName evidence="3">DUF3267 domain-containing protein</fullName>
    </recommendedName>
</protein>
<dbReference type="Pfam" id="PF11667">
    <property type="entry name" value="DUF3267"/>
    <property type="match status" value="1"/>
</dbReference>
<evidence type="ECO:0000256" key="1">
    <source>
        <dbReference type="SAM" id="Phobius"/>
    </source>
</evidence>
<organism evidence="2">
    <name type="scientific">Ignisphaera aggregans</name>
    <dbReference type="NCBI Taxonomy" id="334771"/>
    <lineage>
        <taxon>Archaea</taxon>
        <taxon>Thermoproteota</taxon>
        <taxon>Thermoprotei</taxon>
        <taxon>Desulfurococcales</taxon>
        <taxon>Desulfurococcaceae</taxon>
        <taxon>Ignisphaera</taxon>
    </lineage>
</organism>
<keyword evidence="1" id="KW-0472">Membrane</keyword>
<comment type="caution">
    <text evidence="2">The sequence shown here is derived from an EMBL/GenBank/DDBJ whole genome shotgun (WGS) entry which is preliminary data.</text>
</comment>
<name>A0A7C5YWY6_9CREN</name>
<feature type="transmembrane region" description="Helical" evidence="1">
    <location>
        <begin position="29"/>
        <end position="54"/>
    </location>
</feature>
<evidence type="ECO:0000313" key="2">
    <source>
        <dbReference type="EMBL" id="HHR95533.1"/>
    </source>
</evidence>
<keyword evidence="1" id="KW-0812">Transmembrane</keyword>
<feature type="transmembrane region" description="Helical" evidence="1">
    <location>
        <begin position="104"/>
        <end position="121"/>
    </location>
</feature>
<sequence length="129" mass="14925">MKLKEATYIISGFLISWVTSSFIDIKNAIYILFLLIPLMGITHEIFHLIAINILKIKYKFTIKGLYIGFIVNVENKRKYILAASFPQLFTLMMVFFYIFTPNNIILTLVLLHIAISIEDIGKCLKYIIS</sequence>
<evidence type="ECO:0008006" key="3">
    <source>
        <dbReference type="Google" id="ProtNLM"/>
    </source>
</evidence>
<dbReference type="AlphaFoldDB" id="A0A7C5YWY6"/>
<accession>A0A7C5YWY6</accession>
<keyword evidence="1" id="KW-1133">Transmembrane helix</keyword>
<proteinExistence type="predicted"/>
<gene>
    <name evidence="2" type="ORF">ENL47_01600</name>
</gene>
<reference evidence="2" key="1">
    <citation type="journal article" date="2020" name="mSystems">
        <title>Genome- and Community-Level Interaction Insights into Carbon Utilization and Element Cycling Functions of Hydrothermarchaeota in Hydrothermal Sediment.</title>
        <authorList>
            <person name="Zhou Z."/>
            <person name="Liu Y."/>
            <person name="Xu W."/>
            <person name="Pan J."/>
            <person name="Luo Z.H."/>
            <person name="Li M."/>
        </authorList>
    </citation>
    <scope>NUCLEOTIDE SEQUENCE [LARGE SCALE GENOMIC DNA]</scope>
    <source>
        <strain evidence="2">SpSt-1</strain>
    </source>
</reference>
<dbReference type="EMBL" id="DRUB01000029">
    <property type="protein sequence ID" value="HHR95533.1"/>
    <property type="molecule type" value="Genomic_DNA"/>
</dbReference>
<dbReference type="InterPro" id="IPR021683">
    <property type="entry name" value="DUF3267"/>
</dbReference>